<protein>
    <recommendedName>
        <fullName evidence="5">4-alpha-glucanotransferase</fullName>
        <ecNumber evidence="4">2.4.1.25</ecNumber>
    </recommendedName>
    <alternativeName>
        <fullName evidence="10">Amylomaltase</fullName>
    </alternativeName>
    <alternativeName>
        <fullName evidence="11">Disproportionating enzyme</fullName>
    </alternativeName>
</protein>
<accession>A0A8J8FFY0</accession>
<dbReference type="EC" id="2.4.1.25" evidence="4"/>
<dbReference type="PROSITE" id="PS50817">
    <property type="entry name" value="INTEIN_N_TER"/>
    <property type="match status" value="1"/>
</dbReference>
<comment type="catalytic activity">
    <reaction evidence="1">
        <text>Transfers a segment of a (1-&gt;4)-alpha-D-glucan to a new position in an acceptor, which may be glucose or a (1-&gt;4)-alpha-D-glucan.</text>
        <dbReference type="EC" id="2.4.1.25"/>
    </reaction>
</comment>
<comment type="similarity">
    <text evidence="3">Belongs to the disproportionating enzyme family.</text>
</comment>
<dbReference type="InterPro" id="IPR006141">
    <property type="entry name" value="Intein_N"/>
</dbReference>
<organism evidence="13 14">
    <name type="scientific">Limnovirga soli</name>
    <dbReference type="NCBI Taxonomy" id="2656915"/>
    <lineage>
        <taxon>Bacteria</taxon>
        <taxon>Pseudomonadati</taxon>
        <taxon>Bacteroidota</taxon>
        <taxon>Chitinophagia</taxon>
        <taxon>Chitinophagales</taxon>
        <taxon>Chitinophagaceae</taxon>
        <taxon>Limnovirga</taxon>
    </lineage>
</organism>
<evidence type="ECO:0000256" key="1">
    <source>
        <dbReference type="ARBA" id="ARBA00000439"/>
    </source>
</evidence>
<dbReference type="InterPro" id="IPR017853">
    <property type="entry name" value="GH"/>
</dbReference>
<dbReference type="GO" id="GO:0004134">
    <property type="term" value="F:4-alpha-glucanotransferase activity"/>
    <property type="evidence" value="ECO:0007669"/>
    <property type="project" value="UniProtKB-EC"/>
</dbReference>
<keyword evidence="14" id="KW-1185">Reference proteome</keyword>
<dbReference type="SUPFAM" id="SSF51445">
    <property type="entry name" value="(Trans)glycosidases"/>
    <property type="match status" value="1"/>
</dbReference>
<name>A0A8J8FFY0_9BACT</name>
<dbReference type="GO" id="GO:2001070">
    <property type="term" value="F:starch binding"/>
    <property type="evidence" value="ECO:0007669"/>
    <property type="project" value="InterPro"/>
</dbReference>
<dbReference type="Proteomes" id="UP000598971">
    <property type="component" value="Unassembled WGS sequence"/>
</dbReference>
<dbReference type="GO" id="GO:0005975">
    <property type="term" value="P:carbohydrate metabolic process"/>
    <property type="evidence" value="ECO:0007669"/>
    <property type="project" value="InterPro"/>
</dbReference>
<evidence type="ECO:0000256" key="6">
    <source>
        <dbReference type="ARBA" id="ARBA00022490"/>
    </source>
</evidence>
<evidence type="ECO:0000256" key="8">
    <source>
        <dbReference type="ARBA" id="ARBA00022679"/>
    </source>
</evidence>
<dbReference type="Pfam" id="PF02446">
    <property type="entry name" value="Glyco_hydro_77"/>
    <property type="match status" value="1"/>
</dbReference>
<feature type="domain" description="CBM20" evidence="12">
    <location>
        <begin position="134"/>
        <end position="250"/>
    </location>
</feature>
<sequence length="907" mass="105140">MKSSLVKITFMLRFKTRYGQSLFITGNHPVLGDNDYGKALPLSFLNDEFWALSIEMDPQIIPAEGITYNYGLKNEDGAINIDWGKDKIINASSLLTEEVLIIDCWNHAGYAENTFYTEPFKNVLLKQNYTPVKQVAAKKVSHVFKVKSPLLQKGQTLCMIGNTKELGNWEEAKAIVLNRAENEDYFTVQLDISKTQFPIVYKYGVYDLNEQKMILYETGNNRVLYDAVNKNKTTIVNDGFAVLPINGWKGAGVAIPVFSLRSENSCGVGEFTDLHLLVDWAKKVGLKLIQILPVNDTTATNTWTDSYPYAAISAFALHPMFLNLEKATDTKNKHLLEPIGAQQQTLNKLDTVNYEAVNTLKWGYIKQIYPLQKKQLFESDDYAQYFQINKHWLVPYAAFCYLRDKNGTADFNRWTSLRKYNDAAVEALMHPDAESHDEIAIHFFVQYLLHLQLKDATQYAHDNGIIVKGDIPIGIYRYGADAWQHPDLYHMHFQAGAPPDDFAVTGQNWGFPTYNWARMKEDGFTWWKLRFEQMSYYFDAFRIDHILGFFRIWSIPLHAVEGIMGHFEPSIPIHINEFNERNIWFNYNRYCRPYVTEQLINDLFGDQANHVKSSFLVYDGFDNYHFKADFDTQQKVEQYFSRLENNEHNQWLKKELFGLLANVIMFEADGSAGQQFHFRIAMDSTTSFKQLDAGTQYQLKELYLNYFFSRQDDFWKQEALQKLPALKRSTNMLICGEDLGMVPACVPDVMQQLGILSLEIQRMPKDPKTEFFHPADAPYLSVVTPSTHDMSTVRGWWEEDRGITQRFYNNIMGQWGNEPYFCDAWVNKAIVLQHLFSPAMWSVFQLQDILGINAKIRRANPHDERINVPANPKHYWRYRMHLTLENLLQQTDFNDDLLQNINASGRI</sequence>
<keyword evidence="8" id="KW-0808">Transferase</keyword>
<evidence type="ECO:0000256" key="5">
    <source>
        <dbReference type="ARBA" id="ARBA00020295"/>
    </source>
</evidence>
<dbReference type="PROSITE" id="PS51166">
    <property type="entry name" value="CBM20"/>
    <property type="match status" value="2"/>
</dbReference>
<dbReference type="Gene3D" id="2.60.40.10">
    <property type="entry name" value="Immunoglobulins"/>
    <property type="match status" value="2"/>
</dbReference>
<keyword evidence="9" id="KW-0119">Carbohydrate metabolism</keyword>
<dbReference type="GO" id="GO:0005737">
    <property type="term" value="C:cytoplasm"/>
    <property type="evidence" value="ECO:0007669"/>
    <property type="project" value="UniProtKB-SubCell"/>
</dbReference>
<dbReference type="EMBL" id="WHPF01000006">
    <property type="protein sequence ID" value="NNV55634.1"/>
    <property type="molecule type" value="Genomic_DNA"/>
</dbReference>
<dbReference type="InterPro" id="IPR013784">
    <property type="entry name" value="Carb-bd-like_fold"/>
</dbReference>
<dbReference type="Gene3D" id="3.20.20.80">
    <property type="entry name" value="Glycosidases"/>
    <property type="match status" value="2"/>
</dbReference>
<dbReference type="AlphaFoldDB" id="A0A8J8FFY0"/>
<evidence type="ECO:0000256" key="11">
    <source>
        <dbReference type="ARBA" id="ARBA00031501"/>
    </source>
</evidence>
<dbReference type="PANTHER" id="PTHR32518">
    <property type="match status" value="1"/>
</dbReference>
<evidence type="ECO:0000259" key="12">
    <source>
        <dbReference type="PROSITE" id="PS51166"/>
    </source>
</evidence>
<dbReference type="SUPFAM" id="SSF49452">
    <property type="entry name" value="Starch-binding domain-like"/>
    <property type="match status" value="2"/>
</dbReference>
<dbReference type="GO" id="GO:0016539">
    <property type="term" value="P:intein-mediated protein splicing"/>
    <property type="evidence" value="ECO:0007669"/>
    <property type="project" value="InterPro"/>
</dbReference>
<evidence type="ECO:0000256" key="3">
    <source>
        <dbReference type="ARBA" id="ARBA00005684"/>
    </source>
</evidence>
<comment type="caution">
    <text evidence="13">The sequence shown here is derived from an EMBL/GenBank/DDBJ whole genome shotgun (WGS) entry which is preliminary data.</text>
</comment>
<evidence type="ECO:0000256" key="9">
    <source>
        <dbReference type="ARBA" id="ARBA00023277"/>
    </source>
</evidence>
<dbReference type="Pfam" id="PF00686">
    <property type="entry name" value="CBM_20"/>
    <property type="match status" value="2"/>
</dbReference>
<keyword evidence="7" id="KW-0328">Glycosyltransferase</keyword>
<dbReference type="InterPro" id="IPR013783">
    <property type="entry name" value="Ig-like_fold"/>
</dbReference>
<feature type="domain" description="CBM20" evidence="12">
    <location>
        <begin position="1"/>
        <end position="107"/>
    </location>
</feature>
<dbReference type="InterPro" id="IPR002044">
    <property type="entry name" value="CBM20"/>
</dbReference>
<comment type="subcellular location">
    <subcellularLocation>
        <location evidence="2">Cytoplasm</location>
    </subcellularLocation>
</comment>
<dbReference type="PANTHER" id="PTHR32518:SF3">
    <property type="entry name" value="4-ALPHA-GLUCANOTRANSFERASE"/>
    <property type="match status" value="1"/>
</dbReference>
<evidence type="ECO:0000256" key="4">
    <source>
        <dbReference type="ARBA" id="ARBA00012560"/>
    </source>
</evidence>
<gene>
    <name evidence="13" type="ORF">GD597_09200</name>
</gene>
<evidence type="ECO:0000256" key="7">
    <source>
        <dbReference type="ARBA" id="ARBA00022676"/>
    </source>
</evidence>
<dbReference type="SMART" id="SM01065">
    <property type="entry name" value="CBM_2"/>
    <property type="match status" value="2"/>
</dbReference>
<keyword evidence="6" id="KW-0963">Cytoplasm</keyword>
<dbReference type="InterPro" id="IPR003385">
    <property type="entry name" value="Glyco_hydro_77"/>
</dbReference>
<proteinExistence type="inferred from homology"/>
<evidence type="ECO:0000256" key="2">
    <source>
        <dbReference type="ARBA" id="ARBA00004496"/>
    </source>
</evidence>
<evidence type="ECO:0000313" key="13">
    <source>
        <dbReference type="EMBL" id="NNV55634.1"/>
    </source>
</evidence>
<evidence type="ECO:0000313" key="14">
    <source>
        <dbReference type="Proteomes" id="UP000598971"/>
    </source>
</evidence>
<reference evidence="13" key="1">
    <citation type="submission" date="2019-10" db="EMBL/GenBank/DDBJ databases">
        <title>Draft genome sequence of Panacibacter sp. KCS-6.</title>
        <authorList>
            <person name="Yim K.J."/>
        </authorList>
    </citation>
    <scope>NUCLEOTIDE SEQUENCE</scope>
    <source>
        <strain evidence="13">KCS-6</strain>
    </source>
</reference>
<evidence type="ECO:0000256" key="10">
    <source>
        <dbReference type="ARBA" id="ARBA00031423"/>
    </source>
</evidence>